<protein>
    <submittedName>
        <fullName evidence="2">NHL repeat protein</fullName>
    </submittedName>
</protein>
<dbReference type="PANTHER" id="PTHR24104">
    <property type="entry name" value="E3 UBIQUITIN-PROTEIN LIGASE NHLRC1-RELATED"/>
    <property type="match status" value="1"/>
</dbReference>
<dbReference type="SUPFAM" id="SSF101898">
    <property type="entry name" value="NHL repeat"/>
    <property type="match status" value="1"/>
</dbReference>
<sequence precursor="true">MRRASLSVLAITLAISSAGAQGLPKQPIASGLTPHSAGIPIRFRLDREGVATLVVEDAEGNRVRNLVSEARLPAGENTAWWDGYDDGEWDEHHNLVRRRVPGGTYRVRGLVHGGIRMRYEFSVYSPGTPPWKTRDGSGGWLADHSPTADVVFLPVGGPGRARGPSRLLVCSTSGETGEEFVWLDEDGRRLHGTNDGFWGGTHLARDAGPKAVLGDDAYVFISGERDPDNDAMEVRAFRADGRIESVAKVTFPHDSVKRFKSNDEAYGANGLAARDGLVVIAFTHQNKLIFADARRRSVTGEVGVPSPRGLSFDRQGRLYVITGGKVKRFSVTPGRAGLADEATVIDRGLSQPRRTFVADDGTLYVADWGDSHQVKAFSPDGKLLRTIGRPGGPQLGRYDERRMSYPCGMAIDGKGRLWVAEAETYPKRLSLWHAGDGSFVRAWYGPPKYGGGGAIDPHDRRRFYYAEYDRGGGIAFDLDWEHGTSKVRSIFWRPEKFEETVPGPAPERACTVAGRTFLTNCFNGQLRFNQDRGATIWRLDPDEVARPVAVLGNAADLNHPQWGWAMTHRDAINRLWEGKDPARVFFAWCDDNDDHVAQPGEVRWAETTRKDGRGEPYAEVGLMPLIYPDLSVTTSHGTRLAPPTISAKGVPIYDLSKVSVVGPADIQRSPLVGRDQALTYRDGTDALFGSDLDGRRRWRMNWVEGDPPSGDHLIQATRPNGPPVRPLAGEAGDLVAYSGEKGAIFLLTLDGLFVQTLGGDERALPNWRMPEARRGMVIEGVTFSAEHFHPTITQVDGGEVYMVVGHEHSSIVRLEGLDAVRRIDLGSIAVDDSSLRGLPGTLVERAREQGRQVLDVAIGDRAPEVDGILRDWPAATAWADVSGQATASATVAGDRLYAAFRTGDPGLLRNGGEDYRYLFKTGGALDLMLGADPSADRLRREPAPGDVRLLVTQPGGRTRAVLFRAVAPGAGQGRGLLYQSPIGQVRFDEVADVSGSVTLAGRDGDFELSVPLAVLGLRPEKGAEVLADLGILRGDGTQTTRRAYWNNLDTGLVSDLPSEARLRPANWGVWRFR</sequence>
<dbReference type="Gene3D" id="2.120.10.30">
    <property type="entry name" value="TolB, C-terminal domain"/>
    <property type="match status" value="1"/>
</dbReference>
<dbReference type="InterPro" id="IPR011042">
    <property type="entry name" value="6-blade_b-propeller_TolB-like"/>
</dbReference>
<dbReference type="AlphaFoldDB" id="A0A5B9VWG3"/>
<keyword evidence="1" id="KW-0732">Signal</keyword>
<evidence type="ECO:0000313" key="2">
    <source>
        <dbReference type="EMBL" id="QEH32050.1"/>
    </source>
</evidence>
<dbReference type="InterPro" id="IPR050952">
    <property type="entry name" value="TRIM-NHL_E3_ligases"/>
</dbReference>
<dbReference type="Gene3D" id="2.60.40.1190">
    <property type="match status" value="1"/>
</dbReference>
<feature type="signal peptide" evidence="1">
    <location>
        <begin position="1"/>
        <end position="20"/>
    </location>
</feature>
<dbReference type="RefSeq" id="WP_148590949.1">
    <property type="nucleotide sequence ID" value="NZ_CP042997.1"/>
</dbReference>
<evidence type="ECO:0000313" key="3">
    <source>
        <dbReference type="Proteomes" id="UP000324233"/>
    </source>
</evidence>
<dbReference type="Proteomes" id="UP000324233">
    <property type="component" value="Chromosome"/>
</dbReference>
<dbReference type="Gene3D" id="2.60.40.4070">
    <property type="match status" value="1"/>
</dbReference>
<proteinExistence type="predicted"/>
<dbReference type="EMBL" id="CP042997">
    <property type="protein sequence ID" value="QEH32050.1"/>
    <property type="molecule type" value="Genomic_DNA"/>
</dbReference>
<dbReference type="KEGG" id="agv:OJF2_05190"/>
<dbReference type="PANTHER" id="PTHR24104:SF25">
    <property type="entry name" value="PROTEIN LIN-41"/>
    <property type="match status" value="1"/>
</dbReference>
<gene>
    <name evidence="2" type="ORF">OJF2_05190</name>
</gene>
<dbReference type="SUPFAM" id="SSF75011">
    <property type="entry name" value="3-carboxy-cis,cis-mucoante lactonizing enzyme"/>
    <property type="match status" value="1"/>
</dbReference>
<keyword evidence="3" id="KW-1185">Reference proteome</keyword>
<dbReference type="GO" id="GO:0008270">
    <property type="term" value="F:zinc ion binding"/>
    <property type="evidence" value="ECO:0007669"/>
    <property type="project" value="UniProtKB-KW"/>
</dbReference>
<organism evidence="2 3">
    <name type="scientific">Aquisphaera giovannonii</name>
    <dbReference type="NCBI Taxonomy" id="406548"/>
    <lineage>
        <taxon>Bacteria</taxon>
        <taxon>Pseudomonadati</taxon>
        <taxon>Planctomycetota</taxon>
        <taxon>Planctomycetia</taxon>
        <taxon>Isosphaerales</taxon>
        <taxon>Isosphaeraceae</taxon>
        <taxon>Aquisphaera</taxon>
    </lineage>
</organism>
<feature type="chain" id="PRO_5022971444" evidence="1">
    <location>
        <begin position="21"/>
        <end position="1073"/>
    </location>
</feature>
<dbReference type="OrthoDB" id="9799230at2"/>
<name>A0A5B9VWG3_9BACT</name>
<evidence type="ECO:0000256" key="1">
    <source>
        <dbReference type="SAM" id="SignalP"/>
    </source>
</evidence>
<reference evidence="2 3" key="1">
    <citation type="submission" date="2019-08" db="EMBL/GenBank/DDBJ databases">
        <title>Deep-cultivation of Planctomycetes and their phenomic and genomic characterization uncovers novel biology.</title>
        <authorList>
            <person name="Wiegand S."/>
            <person name="Jogler M."/>
            <person name="Boedeker C."/>
            <person name="Pinto D."/>
            <person name="Vollmers J."/>
            <person name="Rivas-Marin E."/>
            <person name="Kohn T."/>
            <person name="Peeters S.H."/>
            <person name="Heuer A."/>
            <person name="Rast P."/>
            <person name="Oberbeckmann S."/>
            <person name="Bunk B."/>
            <person name="Jeske O."/>
            <person name="Meyerdierks A."/>
            <person name="Storesund J.E."/>
            <person name="Kallscheuer N."/>
            <person name="Luecker S."/>
            <person name="Lage O.M."/>
            <person name="Pohl T."/>
            <person name="Merkel B.J."/>
            <person name="Hornburger P."/>
            <person name="Mueller R.-W."/>
            <person name="Bruemmer F."/>
            <person name="Labrenz M."/>
            <person name="Spormann A.M."/>
            <person name="Op den Camp H."/>
            <person name="Overmann J."/>
            <person name="Amann R."/>
            <person name="Jetten M.S.M."/>
            <person name="Mascher T."/>
            <person name="Medema M.H."/>
            <person name="Devos D.P."/>
            <person name="Kaster A.-K."/>
            <person name="Ovreas L."/>
            <person name="Rohde M."/>
            <person name="Galperin M.Y."/>
            <person name="Jogler C."/>
        </authorList>
    </citation>
    <scope>NUCLEOTIDE SEQUENCE [LARGE SCALE GENOMIC DNA]</scope>
    <source>
        <strain evidence="2 3">OJF2</strain>
    </source>
</reference>
<accession>A0A5B9VWG3</accession>